<keyword evidence="2" id="KW-0285">Flavoprotein</keyword>
<evidence type="ECO:0000256" key="4">
    <source>
        <dbReference type="ARBA" id="ARBA00023002"/>
    </source>
</evidence>
<feature type="signal peptide" evidence="5">
    <location>
        <begin position="1"/>
        <end position="18"/>
    </location>
</feature>
<evidence type="ECO:0000256" key="5">
    <source>
        <dbReference type="SAM" id="SignalP"/>
    </source>
</evidence>
<evidence type="ECO:0000256" key="3">
    <source>
        <dbReference type="ARBA" id="ARBA00022827"/>
    </source>
</evidence>
<keyword evidence="5" id="KW-0732">Signal</keyword>
<evidence type="ECO:0000259" key="6">
    <source>
        <dbReference type="PROSITE" id="PS51387"/>
    </source>
</evidence>
<protein>
    <recommendedName>
        <fullName evidence="6">FAD-binding PCMH-type domain-containing protein</fullName>
    </recommendedName>
</protein>
<reference evidence="7 8" key="1">
    <citation type="submission" date="2024-02" db="EMBL/GenBank/DDBJ databases">
        <title>De novo assembly and annotation of 12 fungi associated with fruit tree decline syndrome in Ontario, Canada.</title>
        <authorList>
            <person name="Sulman M."/>
            <person name="Ellouze W."/>
            <person name="Ilyukhin E."/>
        </authorList>
    </citation>
    <scope>NUCLEOTIDE SEQUENCE [LARGE SCALE GENOMIC DNA]</scope>
    <source>
        <strain evidence="7 8">M97-236</strain>
    </source>
</reference>
<feature type="domain" description="FAD-binding PCMH-type" evidence="6">
    <location>
        <begin position="102"/>
        <end position="273"/>
    </location>
</feature>
<evidence type="ECO:0000313" key="7">
    <source>
        <dbReference type="EMBL" id="KAL1594873.1"/>
    </source>
</evidence>
<dbReference type="InterPro" id="IPR016169">
    <property type="entry name" value="FAD-bd_PCMH_sub2"/>
</dbReference>
<gene>
    <name evidence="7" type="ORF">SLS59_008686</name>
</gene>
<dbReference type="PANTHER" id="PTHR42973">
    <property type="entry name" value="BINDING OXIDOREDUCTASE, PUTATIVE (AFU_ORTHOLOGUE AFUA_1G17690)-RELATED"/>
    <property type="match status" value="1"/>
</dbReference>
<keyword evidence="8" id="KW-1185">Reference proteome</keyword>
<evidence type="ECO:0000256" key="1">
    <source>
        <dbReference type="ARBA" id="ARBA00005466"/>
    </source>
</evidence>
<dbReference type="Gene3D" id="3.30.465.10">
    <property type="match status" value="1"/>
</dbReference>
<accession>A0ABR3QS90</accession>
<dbReference type="SUPFAM" id="SSF56176">
    <property type="entry name" value="FAD-binding/transporter-associated domain-like"/>
    <property type="match status" value="1"/>
</dbReference>
<dbReference type="InterPro" id="IPR006094">
    <property type="entry name" value="Oxid_FAD_bind_N"/>
</dbReference>
<dbReference type="InterPro" id="IPR016166">
    <property type="entry name" value="FAD-bd_PCMH"/>
</dbReference>
<dbReference type="Proteomes" id="UP001521222">
    <property type="component" value="Unassembled WGS sequence"/>
</dbReference>
<comment type="similarity">
    <text evidence="1">Belongs to the oxygen-dependent FAD-linked oxidoreductase family.</text>
</comment>
<dbReference type="PROSITE" id="PS51387">
    <property type="entry name" value="FAD_PCMH"/>
    <property type="match status" value="1"/>
</dbReference>
<name>A0ABR3QS90_9PLEO</name>
<proteinExistence type="inferred from homology"/>
<keyword evidence="3" id="KW-0274">FAD</keyword>
<comment type="caution">
    <text evidence="7">The sequence shown here is derived from an EMBL/GenBank/DDBJ whole genome shotgun (WGS) entry which is preliminary data.</text>
</comment>
<dbReference type="Pfam" id="PF01565">
    <property type="entry name" value="FAD_binding_4"/>
    <property type="match status" value="1"/>
</dbReference>
<evidence type="ECO:0000313" key="8">
    <source>
        <dbReference type="Proteomes" id="UP001521222"/>
    </source>
</evidence>
<dbReference type="PANTHER" id="PTHR42973:SF34">
    <property type="entry name" value="FAD BINDING DOMAIN PROTEIN (AFU_ORTHOLOGUE AFUA_3G02770)"/>
    <property type="match status" value="1"/>
</dbReference>
<feature type="chain" id="PRO_5046659828" description="FAD-binding PCMH-type domain-containing protein" evidence="5">
    <location>
        <begin position="19"/>
        <end position="338"/>
    </location>
</feature>
<dbReference type="InterPro" id="IPR050416">
    <property type="entry name" value="FAD-linked_Oxidoreductase"/>
</dbReference>
<organism evidence="7 8">
    <name type="scientific">Nothophoma quercina</name>
    <dbReference type="NCBI Taxonomy" id="749835"/>
    <lineage>
        <taxon>Eukaryota</taxon>
        <taxon>Fungi</taxon>
        <taxon>Dikarya</taxon>
        <taxon>Ascomycota</taxon>
        <taxon>Pezizomycotina</taxon>
        <taxon>Dothideomycetes</taxon>
        <taxon>Pleosporomycetidae</taxon>
        <taxon>Pleosporales</taxon>
        <taxon>Pleosporineae</taxon>
        <taxon>Didymellaceae</taxon>
        <taxon>Nothophoma</taxon>
    </lineage>
</organism>
<dbReference type="EMBL" id="JAKIXB020000034">
    <property type="protein sequence ID" value="KAL1594873.1"/>
    <property type="molecule type" value="Genomic_DNA"/>
</dbReference>
<dbReference type="InterPro" id="IPR036318">
    <property type="entry name" value="FAD-bd_PCMH-like_sf"/>
</dbReference>
<keyword evidence="4" id="KW-0560">Oxidoreductase</keyword>
<evidence type="ECO:0000256" key="2">
    <source>
        <dbReference type="ARBA" id="ARBA00022630"/>
    </source>
</evidence>
<sequence>MRIARVVSLTTLAAVAHSQIGSGTFEPQDFNVTAALEDLGVAVEALPEPGNATASLAERSLFAPCSLACTSLKILFGNDKLLPEGSSAYSSFTGAYWSAQQGAVNPSCVFKPAKTLEVSTVVLISRLYQCPFAVKGGGHAAWAGASSIEDGITISLENLKQANVSADKKTVDVGPGLRWIDVYNAVEKDGLSVAGGRMAPVGVSGLILGGGISHFASRLGWACDNVASFELVTASGLIVNVNAKSYPDLYWALRGGGNNFGIVTNFKLNAFPLGQMWGGQRIYLENTFPNVLDAINQFTVAGSQKDIDAAQIVTFATYPGIGKVAFANLHYAKPVANA</sequence>